<protein>
    <submittedName>
        <fullName evidence="4">Uncharacterized protein</fullName>
    </submittedName>
</protein>
<dbReference type="PANTHER" id="PTHR24171">
    <property type="entry name" value="ANKYRIN REPEAT DOMAIN-CONTAINING PROTEIN 39-RELATED"/>
    <property type="match status" value="1"/>
</dbReference>
<dbReference type="InterPro" id="IPR002110">
    <property type="entry name" value="Ankyrin_rpt"/>
</dbReference>
<keyword evidence="2 3" id="KW-0040">ANK repeat</keyword>
<gene>
    <name evidence="4" type="ORF">A2527_10335</name>
</gene>
<dbReference type="Proteomes" id="UP000178449">
    <property type="component" value="Unassembled WGS sequence"/>
</dbReference>
<evidence type="ECO:0000313" key="5">
    <source>
        <dbReference type="Proteomes" id="UP000178449"/>
    </source>
</evidence>
<dbReference type="InterPro" id="IPR036770">
    <property type="entry name" value="Ankyrin_rpt-contain_sf"/>
</dbReference>
<keyword evidence="1" id="KW-0677">Repeat</keyword>
<feature type="repeat" description="ANK" evidence="3">
    <location>
        <begin position="150"/>
        <end position="182"/>
    </location>
</feature>
<dbReference type="PROSITE" id="PS50088">
    <property type="entry name" value="ANK_REPEAT"/>
    <property type="match status" value="3"/>
</dbReference>
<evidence type="ECO:0000313" key="4">
    <source>
        <dbReference type="EMBL" id="OGG97204.1"/>
    </source>
</evidence>
<dbReference type="SMART" id="SM00248">
    <property type="entry name" value="ANK"/>
    <property type="match status" value="4"/>
</dbReference>
<dbReference type="EMBL" id="MFNE01000003">
    <property type="protein sequence ID" value="OGG97204.1"/>
    <property type="molecule type" value="Genomic_DNA"/>
</dbReference>
<evidence type="ECO:0000256" key="1">
    <source>
        <dbReference type="ARBA" id="ARBA00022737"/>
    </source>
</evidence>
<dbReference type="SUPFAM" id="SSF48403">
    <property type="entry name" value="Ankyrin repeat"/>
    <property type="match status" value="1"/>
</dbReference>
<name>A0A1F6GGH0_9PROT</name>
<proteinExistence type="predicted"/>
<reference evidence="4 5" key="1">
    <citation type="journal article" date="2016" name="Nat. Commun.">
        <title>Thousands of microbial genomes shed light on interconnected biogeochemical processes in an aquifer system.</title>
        <authorList>
            <person name="Anantharaman K."/>
            <person name="Brown C.T."/>
            <person name="Hug L.A."/>
            <person name="Sharon I."/>
            <person name="Castelle C.J."/>
            <person name="Probst A.J."/>
            <person name="Thomas B.C."/>
            <person name="Singh A."/>
            <person name="Wilkins M.J."/>
            <person name="Karaoz U."/>
            <person name="Brodie E.L."/>
            <person name="Williams K.H."/>
            <person name="Hubbard S.S."/>
            <person name="Banfield J.F."/>
        </authorList>
    </citation>
    <scope>NUCLEOTIDE SEQUENCE [LARGE SCALE GENOMIC DNA]</scope>
</reference>
<feature type="repeat" description="ANK" evidence="3">
    <location>
        <begin position="183"/>
        <end position="215"/>
    </location>
</feature>
<sequence>MSKDALITGQRLAIARKLKGFTQENILDEEIFPKVNVKTLRRWEKEGVNLTRLEEVARFFGTEVWAFTESRITVDEFKNLISYPNLIDSLKARFAIQNGLSNRNPSPVTSTSENLEKTYQNACFLIASGQFGPFKQIIEDGFPVNYQNEMGWTLLMWAGHKGRLHFAKYLVEQGADLEISDLEGLTATICAAAREHVETLSFLLDEGAIVNRTDHTGWSALCWAAADNRLTSLELLLRYGADPNLMDEGGELPLHRAIKSVAKGVLAKLLDETNWNPVDLNLANGFHETPLELAKGNKVLEKKLLSLGALHRQEVRPW</sequence>
<accession>A0A1F6GGH0</accession>
<dbReference type="STRING" id="1817772.A2527_10335"/>
<dbReference type="Gene3D" id="1.25.40.20">
    <property type="entry name" value="Ankyrin repeat-containing domain"/>
    <property type="match status" value="1"/>
</dbReference>
<dbReference type="PANTHER" id="PTHR24171:SF8">
    <property type="entry name" value="BRCA1-ASSOCIATED RING DOMAIN PROTEIN 1"/>
    <property type="match status" value="1"/>
</dbReference>
<dbReference type="PROSITE" id="PS50297">
    <property type="entry name" value="ANK_REP_REGION"/>
    <property type="match status" value="2"/>
</dbReference>
<comment type="caution">
    <text evidence="4">The sequence shown here is derived from an EMBL/GenBank/DDBJ whole genome shotgun (WGS) entry which is preliminary data.</text>
</comment>
<evidence type="ECO:0000256" key="3">
    <source>
        <dbReference type="PROSITE-ProRule" id="PRU00023"/>
    </source>
</evidence>
<dbReference type="Pfam" id="PF12796">
    <property type="entry name" value="Ank_2"/>
    <property type="match status" value="1"/>
</dbReference>
<dbReference type="GO" id="GO:0004842">
    <property type="term" value="F:ubiquitin-protein transferase activity"/>
    <property type="evidence" value="ECO:0007669"/>
    <property type="project" value="TreeGrafter"/>
</dbReference>
<dbReference type="CDD" id="cd00093">
    <property type="entry name" value="HTH_XRE"/>
    <property type="match status" value="1"/>
</dbReference>
<dbReference type="GO" id="GO:0085020">
    <property type="term" value="P:protein K6-linked ubiquitination"/>
    <property type="evidence" value="ECO:0007669"/>
    <property type="project" value="TreeGrafter"/>
</dbReference>
<dbReference type="AlphaFoldDB" id="A0A1F6GGH0"/>
<feature type="repeat" description="ANK" evidence="3">
    <location>
        <begin position="216"/>
        <end position="248"/>
    </location>
</feature>
<evidence type="ECO:0000256" key="2">
    <source>
        <dbReference type="ARBA" id="ARBA00023043"/>
    </source>
</evidence>
<organism evidence="4 5">
    <name type="scientific">Candidatus Lambdaproteobacteria bacterium RIFOXYD2_FULL_50_16</name>
    <dbReference type="NCBI Taxonomy" id="1817772"/>
    <lineage>
        <taxon>Bacteria</taxon>
        <taxon>Pseudomonadati</taxon>
        <taxon>Pseudomonadota</taxon>
        <taxon>Candidatus Lambdaproteobacteria</taxon>
    </lineage>
</organism>
<dbReference type="InterPro" id="IPR001387">
    <property type="entry name" value="Cro/C1-type_HTH"/>
</dbReference>